<proteinExistence type="predicted"/>
<reference evidence="3" key="1">
    <citation type="submission" date="2016-06" db="UniProtKB">
        <authorList>
            <consortium name="WormBaseParasite"/>
        </authorList>
    </citation>
    <scope>IDENTIFICATION</scope>
</reference>
<dbReference type="Proteomes" id="UP000275846">
    <property type="component" value="Unassembled WGS sequence"/>
</dbReference>
<reference evidence="1 2" key="2">
    <citation type="submission" date="2018-11" db="EMBL/GenBank/DDBJ databases">
        <authorList>
            <consortium name="Pathogen Informatics"/>
        </authorList>
    </citation>
    <scope>NUCLEOTIDE SEQUENCE [LARGE SCALE GENOMIC DNA]</scope>
    <source>
        <strain evidence="1 2">NST_G2</strain>
    </source>
</reference>
<name>A0A183T8N0_SCHSO</name>
<sequence>MTLALCGIRTRCGGMLMGSSGRTIHVRLLPHPVFLTLLDSSPTHRAQVWEEESAVDAAQGYYHFKLNHEHVTVPAPPFCGAYGGYRRTTTVKVPRAGLVRKILRSYPSP</sequence>
<protein>
    <submittedName>
        <fullName evidence="3">Secreted protein</fullName>
    </submittedName>
</protein>
<evidence type="ECO:0000313" key="3">
    <source>
        <dbReference type="WBParaSite" id="SSLN_0001332601-mRNA-1"/>
    </source>
</evidence>
<dbReference type="WBParaSite" id="SSLN_0001332601-mRNA-1">
    <property type="protein sequence ID" value="SSLN_0001332601-mRNA-1"/>
    <property type="gene ID" value="SSLN_0001332601"/>
</dbReference>
<dbReference type="EMBL" id="UYSU01037575">
    <property type="protein sequence ID" value="VDL99213.1"/>
    <property type="molecule type" value="Genomic_DNA"/>
</dbReference>
<dbReference type="AlphaFoldDB" id="A0A183T8N0"/>
<dbReference type="OrthoDB" id="6320798at2759"/>
<accession>A0A183T8N0</accession>
<evidence type="ECO:0000313" key="1">
    <source>
        <dbReference type="EMBL" id="VDL99213.1"/>
    </source>
</evidence>
<evidence type="ECO:0000313" key="2">
    <source>
        <dbReference type="Proteomes" id="UP000275846"/>
    </source>
</evidence>
<keyword evidence="2" id="KW-1185">Reference proteome</keyword>
<gene>
    <name evidence="1" type="ORF">SSLN_LOCUS12828</name>
</gene>
<organism evidence="3">
    <name type="scientific">Schistocephalus solidus</name>
    <name type="common">Tapeworm</name>
    <dbReference type="NCBI Taxonomy" id="70667"/>
    <lineage>
        <taxon>Eukaryota</taxon>
        <taxon>Metazoa</taxon>
        <taxon>Spiralia</taxon>
        <taxon>Lophotrochozoa</taxon>
        <taxon>Platyhelminthes</taxon>
        <taxon>Cestoda</taxon>
        <taxon>Eucestoda</taxon>
        <taxon>Diphyllobothriidea</taxon>
        <taxon>Diphyllobothriidae</taxon>
        <taxon>Schistocephalus</taxon>
    </lineage>
</organism>